<gene>
    <name evidence="11" type="ORF">KP509_10G087900</name>
</gene>
<keyword evidence="12" id="KW-1185">Reference proteome</keyword>
<dbReference type="EC" id="2.4.1.-" evidence="10"/>
<keyword evidence="6 10" id="KW-0812">Transmembrane</keyword>
<feature type="transmembrane region" description="Helical" evidence="10">
    <location>
        <begin position="191"/>
        <end position="217"/>
    </location>
</feature>
<dbReference type="GO" id="GO:0005789">
    <property type="term" value="C:endoplasmic reticulum membrane"/>
    <property type="evidence" value="ECO:0007669"/>
    <property type="project" value="UniProtKB-SubCell"/>
</dbReference>
<feature type="transmembrane region" description="Helical" evidence="10">
    <location>
        <begin position="229"/>
        <end position="250"/>
    </location>
</feature>
<dbReference type="OrthoDB" id="1689333at2759"/>
<evidence type="ECO:0000256" key="4">
    <source>
        <dbReference type="ARBA" id="ARBA00022676"/>
    </source>
</evidence>
<evidence type="ECO:0000256" key="8">
    <source>
        <dbReference type="ARBA" id="ARBA00022989"/>
    </source>
</evidence>
<dbReference type="GO" id="GO:0042283">
    <property type="term" value="F:dolichyl pyrophosphate Glc1Man9GlcNAc2 alpha-1,3-glucosyltransferase activity"/>
    <property type="evidence" value="ECO:0007669"/>
    <property type="project" value="TreeGrafter"/>
</dbReference>
<keyword evidence="9 10" id="KW-0472">Membrane</keyword>
<feature type="transmembrane region" description="Helical" evidence="10">
    <location>
        <begin position="466"/>
        <end position="486"/>
    </location>
</feature>
<organism evidence="11 12">
    <name type="scientific">Ceratopteris richardii</name>
    <name type="common">Triangle waterfern</name>
    <dbReference type="NCBI Taxonomy" id="49495"/>
    <lineage>
        <taxon>Eukaryota</taxon>
        <taxon>Viridiplantae</taxon>
        <taxon>Streptophyta</taxon>
        <taxon>Embryophyta</taxon>
        <taxon>Tracheophyta</taxon>
        <taxon>Polypodiopsida</taxon>
        <taxon>Polypodiidae</taxon>
        <taxon>Polypodiales</taxon>
        <taxon>Pteridineae</taxon>
        <taxon>Pteridaceae</taxon>
        <taxon>Parkerioideae</taxon>
        <taxon>Ceratopteris</taxon>
    </lineage>
</organism>
<evidence type="ECO:0000256" key="3">
    <source>
        <dbReference type="ARBA" id="ARBA00008715"/>
    </source>
</evidence>
<keyword evidence="8 10" id="KW-1133">Transmembrane helix</keyword>
<dbReference type="AlphaFoldDB" id="A0A8T2U1D5"/>
<dbReference type="GO" id="GO:0006487">
    <property type="term" value="P:protein N-linked glycosylation"/>
    <property type="evidence" value="ECO:0007669"/>
    <property type="project" value="TreeGrafter"/>
</dbReference>
<dbReference type="PANTHER" id="PTHR12413">
    <property type="entry name" value="DOLICHYL GLYCOSYLTRANSFERASE"/>
    <property type="match status" value="1"/>
</dbReference>
<comment type="pathway">
    <text evidence="2 10">Protein modification; protein glycosylation.</text>
</comment>
<feature type="transmembrane region" description="Helical" evidence="10">
    <location>
        <begin position="351"/>
        <end position="370"/>
    </location>
</feature>
<protein>
    <recommendedName>
        <fullName evidence="10">Alpha-1,3-glucosyltransferase</fullName>
        <ecNumber evidence="10">2.4.1.-</ecNumber>
    </recommendedName>
</protein>
<evidence type="ECO:0000256" key="1">
    <source>
        <dbReference type="ARBA" id="ARBA00004477"/>
    </source>
</evidence>
<comment type="subcellular location">
    <subcellularLocation>
        <location evidence="1 10">Endoplasmic reticulum membrane</location>
        <topology evidence="1 10">Multi-pass membrane protein</topology>
    </subcellularLocation>
</comment>
<reference evidence="11" key="1">
    <citation type="submission" date="2021-08" db="EMBL/GenBank/DDBJ databases">
        <title>WGS assembly of Ceratopteris richardii.</title>
        <authorList>
            <person name="Marchant D.B."/>
            <person name="Chen G."/>
            <person name="Jenkins J."/>
            <person name="Shu S."/>
            <person name="Leebens-Mack J."/>
            <person name="Grimwood J."/>
            <person name="Schmutz J."/>
            <person name="Soltis P."/>
            <person name="Soltis D."/>
            <person name="Chen Z.-H."/>
        </authorList>
    </citation>
    <scope>NUCLEOTIDE SEQUENCE</scope>
    <source>
        <strain evidence="11">Whitten #5841</strain>
        <tissue evidence="11">Leaf</tissue>
    </source>
</reference>
<comment type="caution">
    <text evidence="11">The sequence shown here is derived from an EMBL/GenBank/DDBJ whole genome shotgun (WGS) entry which is preliminary data.</text>
</comment>
<dbReference type="PANTHER" id="PTHR12413:SF2">
    <property type="entry name" value="DOLICHYL PYROPHOSPHATE GLC1MAN9GLCNAC2 ALPHA-1,3-GLUCOSYLTRANSFERASE-RELATED"/>
    <property type="match status" value="1"/>
</dbReference>
<dbReference type="EMBL" id="CM035415">
    <property type="protein sequence ID" value="KAH7428330.1"/>
    <property type="molecule type" value="Genomic_DNA"/>
</dbReference>
<name>A0A8T2U1D5_CERRI</name>
<dbReference type="OMA" id="YHSTDFD"/>
<accession>A0A8T2U1D5</accession>
<dbReference type="Proteomes" id="UP000825935">
    <property type="component" value="Chromosome 10"/>
</dbReference>
<evidence type="ECO:0000256" key="5">
    <source>
        <dbReference type="ARBA" id="ARBA00022679"/>
    </source>
</evidence>
<dbReference type="Pfam" id="PF03155">
    <property type="entry name" value="Alg6_Alg8"/>
    <property type="match status" value="1"/>
</dbReference>
<sequence>MRGTKQQQQHELQRQQAQKPMNGLREVLWMASVATCIKMLLMPTYHSTDFEVHRHWLALTASLPLNQWYIDETSPWTLDYPPFFAWFEYVLSFFARIVDPVIVDLTRGLKYDAASAVYFQRGSVMCSDLLLFLGTWRFCRNFPLKLQILSYLAIFFSPGLLMVDHIHFQYNGFLLGVLLLSVSYLKEGNDLTGGIMFAILLCFKHLFAIAAPVYFVYLLRHYCHDLARFLKLGFSVMLVILTAFGPFLYYGQIAQVLRRLFPFGRGLCHAYWAPNFWALYNAVDKMLSYLLRMLGFDVVMEKAAMTGGLVGDSKAHAILPQITPGLSMFLVLLSMSPCLIKIWRKPRRDNLLICVVYAYTCGYIFGWHVHEKASLHFVIPLVLAAVDSVKVAKEYYFVSIVSYYSLFPLLFEPREYPVKMIFLVLHSTAMWYGFAINFAPQTQTSVKESELKERNGCMSLCIKKKMFIAGLVGLEIYVQLIHHLVFEERLPFLPLMLISVYCSIGLMYAWLKQLSFVIEL</sequence>
<evidence type="ECO:0000256" key="9">
    <source>
        <dbReference type="ARBA" id="ARBA00023136"/>
    </source>
</evidence>
<evidence type="ECO:0000313" key="11">
    <source>
        <dbReference type="EMBL" id="KAH7428330.1"/>
    </source>
</evidence>
<keyword evidence="5 10" id="KW-0808">Transferase</keyword>
<feature type="transmembrane region" description="Helical" evidence="10">
    <location>
        <begin position="144"/>
        <end position="161"/>
    </location>
</feature>
<dbReference type="InterPro" id="IPR004856">
    <property type="entry name" value="Glyco_trans_ALG6/ALG8"/>
</dbReference>
<evidence type="ECO:0000256" key="2">
    <source>
        <dbReference type="ARBA" id="ARBA00004922"/>
    </source>
</evidence>
<evidence type="ECO:0000256" key="6">
    <source>
        <dbReference type="ARBA" id="ARBA00022692"/>
    </source>
</evidence>
<evidence type="ECO:0000256" key="7">
    <source>
        <dbReference type="ARBA" id="ARBA00022824"/>
    </source>
</evidence>
<comment type="caution">
    <text evidence="10">Lacks conserved residue(s) required for the propagation of feature annotation.</text>
</comment>
<keyword evidence="7 10" id="KW-0256">Endoplasmic reticulum</keyword>
<keyword evidence="4 10" id="KW-0328">Glycosyltransferase</keyword>
<feature type="transmembrane region" description="Helical" evidence="10">
    <location>
        <begin position="492"/>
        <end position="511"/>
    </location>
</feature>
<feature type="transmembrane region" description="Helical" evidence="10">
    <location>
        <begin position="318"/>
        <end position="339"/>
    </location>
</feature>
<evidence type="ECO:0000256" key="10">
    <source>
        <dbReference type="RuleBase" id="RU363110"/>
    </source>
</evidence>
<evidence type="ECO:0000313" key="12">
    <source>
        <dbReference type="Proteomes" id="UP000825935"/>
    </source>
</evidence>
<comment type="similarity">
    <text evidence="3 10">Belongs to the ALG6/ALG8 glucosyltransferase family.</text>
</comment>
<proteinExistence type="inferred from homology"/>